<reference evidence="10 11" key="2">
    <citation type="journal article" date="2007" name="BMC Biol.">
        <title>A 100%-complete sequence reveals unusually simple genomic features in the hot-spring red alga Cyanidioschyzon merolae.</title>
        <authorList>
            <person name="Nozaki H."/>
            <person name="Takano H."/>
            <person name="Misumi O."/>
            <person name="Terasawa K."/>
            <person name="Matsuzaki M."/>
            <person name="Maruyama S."/>
            <person name="Nishida K."/>
            <person name="Yagisawa F."/>
            <person name="Yoshida Y."/>
            <person name="Fujiwara T."/>
            <person name="Takio S."/>
            <person name="Tamura K."/>
            <person name="Chung S.J."/>
            <person name="Nakamura S."/>
            <person name="Kuroiwa H."/>
            <person name="Tanaka K."/>
            <person name="Sato N."/>
            <person name="Kuroiwa T."/>
        </authorList>
    </citation>
    <scope>NUCLEOTIDE SEQUENCE [LARGE SCALE GENOMIC DNA]</scope>
    <source>
        <strain evidence="10 11">10D</strain>
    </source>
</reference>
<dbReference type="AlphaFoldDB" id="M1V4Q6"/>
<dbReference type="GeneID" id="16993122"/>
<dbReference type="NCBIfam" id="TIGR00597">
    <property type="entry name" value="rad10"/>
    <property type="match status" value="1"/>
</dbReference>
<evidence type="ECO:0000259" key="8">
    <source>
        <dbReference type="Pfam" id="PF03834"/>
    </source>
</evidence>
<dbReference type="Gene3D" id="1.10.150.20">
    <property type="entry name" value="5' to 3' exonuclease, C-terminal subdomain"/>
    <property type="match status" value="1"/>
</dbReference>
<dbReference type="SUPFAM" id="SSF52980">
    <property type="entry name" value="Restriction endonuclease-like"/>
    <property type="match status" value="1"/>
</dbReference>
<dbReference type="STRING" id="280699.M1V4Q6"/>
<sequence>MKQTKCSRTETCADSSAAAGSSPARSGTQSSLHAVTSPGAKRARRSAKSVDLIETIRERSANHGYAPTRAKELPGALDLNASSSPKSVEFAAFSGSVDFLRQLEVLQAQSKSHILVSLTQRGNPLLKHFRDVPWKFGEFRFADFLLGSYTCAFFLSMKFHLLRPDYIYDRVRKLGRRSFRLRILLLLMDSEGGVFFGSGASEDGIPEGSPLAKLEKMCLIQELTLMVAWNLDEAARILESYKVQEGKASDSLQGPLLGPRGSETRIEGSGDSVQRGDLLFHRAAAFLTNSRAVNRADAAILLRHFGSLRRVLTASAEELASVPGIGPLKSARLHKTFHEPLVKDAI</sequence>
<dbReference type="GO" id="GO:0070914">
    <property type="term" value="P:UV-damage excision repair"/>
    <property type="evidence" value="ECO:0007669"/>
    <property type="project" value="TreeGrafter"/>
</dbReference>
<protein>
    <submittedName>
        <fullName evidence="10">Similar to DNA excision repair protein ERCC-1</fullName>
    </submittedName>
</protein>
<dbReference type="CDD" id="cd22325">
    <property type="entry name" value="ERCC1_C-like"/>
    <property type="match status" value="1"/>
</dbReference>
<dbReference type="KEGG" id="cme:CYME_CMG079C"/>
<feature type="compositionally biased region" description="Low complexity" evidence="7">
    <location>
        <begin position="13"/>
        <end position="26"/>
    </location>
</feature>
<keyword evidence="3" id="KW-0227">DNA damage</keyword>
<evidence type="ECO:0000256" key="1">
    <source>
        <dbReference type="ARBA" id="ARBA00004123"/>
    </source>
</evidence>
<dbReference type="PANTHER" id="PTHR12749:SF0">
    <property type="entry name" value="DNA EXCISION REPAIR PROTEIN ERCC-1"/>
    <property type="match status" value="1"/>
</dbReference>
<comment type="subcellular location">
    <subcellularLocation>
        <location evidence="1">Nucleus</location>
    </subcellularLocation>
</comment>
<dbReference type="GO" id="GO:0003684">
    <property type="term" value="F:damaged DNA binding"/>
    <property type="evidence" value="ECO:0007669"/>
    <property type="project" value="InterPro"/>
</dbReference>
<evidence type="ECO:0000256" key="3">
    <source>
        <dbReference type="ARBA" id="ARBA00022763"/>
    </source>
</evidence>
<dbReference type="SUPFAM" id="SSF47781">
    <property type="entry name" value="RuvA domain 2-like"/>
    <property type="match status" value="1"/>
</dbReference>
<dbReference type="eggNOG" id="KOG2841">
    <property type="taxonomic scope" value="Eukaryota"/>
</dbReference>
<evidence type="ECO:0000256" key="5">
    <source>
        <dbReference type="ARBA" id="ARBA00023204"/>
    </source>
</evidence>
<dbReference type="InterPro" id="IPR004579">
    <property type="entry name" value="ERCC1/RAD10/SWI10"/>
</dbReference>
<dbReference type="InterPro" id="IPR047260">
    <property type="entry name" value="ERCC1-like_central_dom"/>
</dbReference>
<dbReference type="GO" id="GO:0070522">
    <property type="term" value="C:ERCC4-ERCC1 complex"/>
    <property type="evidence" value="ECO:0007669"/>
    <property type="project" value="TreeGrafter"/>
</dbReference>
<evidence type="ECO:0000259" key="9">
    <source>
        <dbReference type="Pfam" id="PF12826"/>
    </source>
</evidence>
<dbReference type="Gramene" id="CMG079CT">
    <property type="protein sequence ID" value="CMG079CT"/>
    <property type="gene ID" value="CMG079C"/>
</dbReference>
<feature type="region of interest" description="Disordered" evidence="7">
    <location>
        <begin position="1"/>
        <end position="48"/>
    </location>
</feature>
<feature type="compositionally biased region" description="Polar residues" evidence="7">
    <location>
        <begin position="1"/>
        <end position="12"/>
    </location>
</feature>
<dbReference type="HOGENOM" id="CLU_041616_3_2_1"/>
<evidence type="ECO:0000256" key="2">
    <source>
        <dbReference type="ARBA" id="ARBA00008283"/>
    </source>
</evidence>
<dbReference type="RefSeq" id="XP_005535886.1">
    <property type="nucleotide sequence ID" value="XM_005535829.1"/>
</dbReference>
<evidence type="ECO:0000313" key="10">
    <source>
        <dbReference type="EMBL" id="BAM79600.1"/>
    </source>
</evidence>
<reference evidence="10 11" key="1">
    <citation type="journal article" date="2004" name="Nature">
        <title>Genome sequence of the ultrasmall unicellular red alga Cyanidioschyzon merolae 10D.</title>
        <authorList>
            <person name="Matsuzaki M."/>
            <person name="Misumi O."/>
            <person name="Shin-i T."/>
            <person name="Maruyama S."/>
            <person name="Takahara M."/>
            <person name="Miyagishima S."/>
            <person name="Mori T."/>
            <person name="Nishida K."/>
            <person name="Yagisawa F."/>
            <person name="Nishida K."/>
            <person name="Yoshida Y."/>
            <person name="Nishimura Y."/>
            <person name="Nakao S."/>
            <person name="Kobayashi T."/>
            <person name="Momoyama Y."/>
            <person name="Higashiyama T."/>
            <person name="Minoda A."/>
            <person name="Sano M."/>
            <person name="Nomoto H."/>
            <person name="Oishi K."/>
            <person name="Hayashi H."/>
            <person name="Ohta F."/>
            <person name="Nishizaka S."/>
            <person name="Haga S."/>
            <person name="Miura S."/>
            <person name="Morishita T."/>
            <person name="Kabeya Y."/>
            <person name="Terasawa K."/>
            <person name="Suzuki Y."/>
            <person name="Ishii Y."/>
            <person name="Asakawa S."/>
            <person name="Takano H."/>
            <person name="Ohta N."/>
            <person name="Kuroiwa H."/>
            <person name="Tanaka K."/>
            <person name="Shimizu N."/>
            <person name="Sugano S."/>
            <person name="Sato N."/>
            <person name="Nozaki H."/>
            <person name="Ogasawara N."/>
            <person name="Kohara Y."/>
            <person name="Kuroiwa T."/>
        </authorList>
    </citation>
    <scope>NUCLEOTIDE SEQUENCE [LARGE SCALE GENOMIC DNA]</scope>
    <source>
        <strain evidence="10 11">10D</strain>
    </source>
</reference>
<dbReference type="Pfam" id="PF12826">
    <property type="entry name" value="HHH_2"/>
    <property type="match status" value="1"/>
</dbReference>
<name>M1V4Q6_CYAM1</name>
<feature type="domain" description="ERCC1-like central" evidence="8">
    <location>
        <begin position="114"/>
        <end position="242"/>
    </location>
</feature>
<dbReference type="Proteomes" id="UP000007014">
    <property type="component" value="Chromosome 7"/>
</dbReference>
<proteinExistence type="inferred from homology"/>
<dbReference type="Pfam" id="PF03834">
    <property type="entry name" value="Rad10"/>
    <property type="match status" value="1"/>
</dbReference>
<dbReference type="Gene3D" id="3.40.50.10130">
    <property type="match status" value="1"/>
</dbReference>
<dbReference type="OMA" id="PHCVLVH"/>
<gene>
    <name evidence="10" type="ORF">CYME_CMG079C</name>
</gene>
<evidence type="ECO:0000256" key="4">
    <source>
        <dbReference type="ARBA" id="ARBA00023125"/>
    </source>
</evidence>
<dbReference type="InterPro" id="IPR041663">
    <property type="entry name" value="DisA/LigA_HHH"/>
</dbReference>
<comment type="similarity">
    <text evidence="2">Belongs to the ERCC1/RAD10/SWI10 family.</text>
</comment>
<keyword evidence="5" id="KW-0234">DNA repair</keyword>
<dbReference type="OrthoDB" id="4616at2759"/>
<dbReference type="GO" id="GO:0003697">
    <property type="term" value="F:single-stranded DNA binding"/>
    <property type="evidence" value="ECO:0007669"/>
    <property type="project" value="TreeGrafter"/>
</dbReference>
<evidence type="ECO:0000256" key="7">
    <source>
        <dbReference type="SAM" id="MobiDB-lite"/>
    </source>
</evidence>
<dbReference type="GO" id="GO:0000110">
    <property type="term" value="C:nucleotide-excision repair factor 1 complex"/>
    <property type="evidence" value="ECO:0007669"/>
    <property type="project" value="TreeGrafter"/>
</dbReference>
<evidence type="ECO:0000256" key="6">
    <source>
        <dbReference type="ARBA" id="ARBA00023242"/>
    </source>
</evidence>
<dbReference type="GO" id="GO:0006312">
    <property type="term" value="P:mitotic recombination"/>
    <property type="evidence" value="ECO:0007669"/>
    <property type="project" value="TreeGrafter"/>
</dbReference>
<dbReference type="InterPro" id="IPR010994">
    <property type="entry name" value="RuvA_2-like"/>
</dbReference>
<dbReference type="GO" id="GO:0006302">
    <property type="term" value="P:double-strand break repair"/>
    <property type="evidence" value="ECO:0007669"/>
    <property type="project" value="UniProtKB-ARBA"/>
</dbReference>
<dbReference type="InterPro" id="IPR011335">
    <property type="entry name" value="Restrct_endonuc-II-like"/>
</dbReference>
<keyword evidence="6" id="KW-0539">Nucleus</keyword>
<evidence type="ECO:0000313" key="11">
    <source>
        <dbReference type="Proteomes" id="UP000007014"/>
    </source>
</evidence>
<accession>M1V4Q6</accession>
<dbReference type="PANTHER" id="PTHR12749">
    <property type="entry name" value="EXCISION REPAIR CROSS-COMPLEMENTING 1 ERCC1"/>
    <property type="match status" value="1"/>
</dbReference>
<organism evidence="10 11">
    <name type="scientific">Cyanidioschyzon merolae (strain NIES-3377 / 10D)</name>
    <name type="common">Unicellular red alga</name>
    <dbReference type="NCBI Taxonomy" id="280699"/>
    <lineage>
        <taxon>Eukaryota</taxon>
        <taxon>Rhodophyta</taxon>
        <taxon>Bangiophyceae</taxon>
        <taxon>Cyanidiales</taxon>
        <taxon>Cyanidiaceae</taxon>
        <taxon>Cyanidioschyzon</taxon>
    </lineage>
</organism>
<feature type="domain" description="DisA/LigA helix-hairpin-helix motif" evidence="9">
    <location>
        <begin position="291"/>
        <end position="346"/>
    </location>
</feature>
<keyword evidence="4" id="KW-0238">DNA-binding</keyword>
<dbReference type="EMBL" id="AP006489">
    <property type="protein sequence ID" value="BAM79600.1"/>
    <property type="molecule type" value="Genomic_DNA"/>
</dbReference>
<keyword evidence="11" id="KW-1185">Reference proteome</keyword>